<evidence type="ECO:0000313" key="2">
    <source>
        <dbReference type="EMBL" id="AWP08052.1"/>
    </source>
</evidence>
<dbReference type="Proteomes" id="UP000246464">
    <property type="component" value="Chromosome 10"/>
</dbReference>
<name>A0A2U9BXZ0_SCOMX</name>
<feature type="region of interest" description="Disordered" evidence="1">
    <location>
        <begin position="1"/>
        <end position="20"/>
    </location>
</feature>
<evidence type="ECO:0000313" key="3">
    <source>
        <dbReference type="Proteomes" id="UP000246464"/>
    </source>
</evidence>
<reference evidence="2 3" key="1">
    <citation type="submission" date="2017-12" db="EMBL/GenBank/DDBJ databases">
        <title>Integrating genomic resources of turbot (Scophthalmus maximus) in depth evaluation of genetic and physical mapping variation across individuals.</title>
        <authorList>
            <person name="Martinez P."/>
        </authorList>
    </citation>
    <scope>NUCLEOTIDE SEQUENCE [LARGE SCALE GENOMIC DNA]</scope>
</reference>
<proteinExistence type="predicted"/>
<sequence length="70" mass="7790">MSAIKQRGVGSSTSPRAAGKIRTAEEWQQLLRSLTSELRTRRYQLWNLGELVLANFGCDHTTGTSVVFAH</sequence>
<dbReference type="AlphaFoldDB" id="A0A2U9BXZ0"/>
<keyword evidence="3" id="KW-1185">Reference proteome</keyword>
<gene>
    <name evidence="2" type="ORF">SMAX5B_005082</name>
</gene>
<protein>
    <submittedName>
        <fullName evidence="2">Uncharacterized protein</fullName>
    </submittedName>
</protein>
<evidence type="ECO:0000256" key="1">
    <source>
        <dbReference type="SAM" id="MobiDB-lite"/>
    </source>
</evidence>
<accession>A0A2U9BXZ0</accession>
<dbReference type="EMBL" id="CP026252">
    <property type="protein sequence ID" value="AWP08052.1"/>
    <property type="molecule type" value="Genomic_DNA"/>
</dbReference>
<organism evidence="2 3">
    <name type="scientific">Scophthalmus maximus</name>
    <name type="common">Turbot</name>
    <name type="synonym">Psetta maxima</name>
    <dbReference type="NCBI Taxonomy" id="52904"/>
    <lineage>
        <taxon>Eukaryota</taxon>
        <taxon>Metazoa</taxon>
        <taxon>Chordata</taxon>
        <taxon>Craniata</taxon>
        <taxon>Vertebrata</taxon>
        <taxon>Euteleostomi</taxon>
        <taxon>Actinopterygii</taxon>
        <taxon>Neopterygii</taxon>
        <taxon>Teleostei</taxon>
        <taxon>Neoteleostei</taxon>
        <taxon>Acanthomorphata</taxon>
        <taxon>Carangaria</taxon>
        <taxon>Pleuronectiformes</taxon>
        <taxon>Pleuronectoidei</taxon>
        <taxon>Scophthalmidae</taxon>
        <taxon>Scophthalmus</taxon>
    </lineage>
</organism>